<dbReference type="Proteomes" id="UP001270362">
    <property type="component" value="Unassembled WGS sequence"/>
</dbReference>
<dbReference type="GO" id="GO:0016020">
    <property type="term" value="C:membrane"/>
    <property type="evidence" value="ECO:0007669"/>
    <property type="project" value="UniProtKB-SubCell"/>
</dbReference>
<feature type="transmembrane region" description="Helical" evidence="7">
    <location>
        <begin position="226"/>
        <end position="249"/>
    </location>
</feature>
<comment type="subcellular location">
    <subcellularLocation>
        <location evidence="1">Membrane</location>
        <topology evidence="1">Multi-pass membrane protein</topology>
    </subcellularLocation>
</comment>
<name>A0AAE0X9W4_9PEZI</name>
<reference evidence="9" key="1">
    <citation type="journal article" date="2023" name="Mol. Phylogenet. Evol.">
        <title>Genome-scale phylogeny and comparative genomics of the fungal order Sordariales.</title>
        <authorList>
            <person name="Hensen N."/>
            <person name="Bonometti L."/>
            <person name="Westerberg I."/>
            <person name="Brannstrom I.O."/>
            <person name="Guillou S."/>
            <person name="Cros-Aarteil S."/>
            <person name="Calhoun S."/>
            <person name="Haridas S."/>
            <person name="Kuo A."/>
            <person name="Mondo S."/>
            <person name="Pangilinan J."/>
            <person name="Riley R."/>
            <person name="LaButti K."/>
            <person name="Andreopoulos B."/>
            <person name="Lipzen A."/>
            <person name="Chen C."/>
            <person name="Yan M."/>
            <person name="Daum C."/>
            <person name="Ng V."/>
            <person name="Clum A."/>
            <person name="Steindorff A."/>
            <person name="Ohm R.A."/>
            <person name="Martin F."/>
            <person name="Silar P."/>
            <person name="Natvig D.O."/>
            <person name="Lalanne C."/>
            <person name="Gautier V."/>
            <person name="Ament-Velasquez S.L."/>
            <person name="Kruys A."/>
            <person name="Hutchinson M.I."/>
            <person name="Powell A.J."/>
            <person name="Barry K."/>
            <person name="Miller A.N."/>
            <person name="Grigoriev I.V."/>
            <person name="Debuchy R."/>
            <person name="Gladieux P."/>
            <person name="Hiltunen Thoren M."/>
            <person name="Johannesson H."/>
        </authorList>
    </citation>
    <scope>NUCLEOTIDE SEQUENCE</scope>
    <source>
        <strain evidence="9">CBS 314.62</strain>
    </source>
</reference>
<protein>
    <recommendedName>
        <fullName evidence="8">Rhodopsin domain-containing protein</fullName>
    </recommendedName>
</protein>
<evidence type="ECO:0000256" key="5">
    <source>
        <dbReference type="ARBA" id="ARBA00038359"/>
    </source>
</evidence>
<comment type="similarity">
    <text evidence="5">Belongs to the SAT4 family.</text>
</comment>
<evidence type="ECO:0000256" key="6">
    <source>
        <dbReference type="SAM" id="MobiDB-lite"/>
    </source>
</evidence>
<proteinExistence type="inferred from homology"/>
<keyword evidence="10" id="KW-1185">Reference proteome</keyword>
<dbReference type="PANTHER" id="PTHR33048">
    <property type="entry name" value="PTH11-LIKE INTEGRAL MEMBRANE PROTEIN (AFU_ORTHOLOGUE AFUA_5G11245)"/>
    <property type="match status" value="1"/>
</dbReference>
<evidence type="ECO:0000256" key="2">
    <source>
        <dbReference type="ARBA" id="ARBA00022692"/>
    </source>
</evidence>
<accession>A0AAE0X9W4</accession>
<feature type="transmembrane region" description="Helical" evidence="7">
    <location>
        <begin position="112"/>
        <end position="131"/>
    </location>
</feature>
<organism evidence="9 10">
    <name type="scientific">Podospora appendiculata</name>
    <dbReference type="NCBI Taxonomy" id="314037"/>
    <lineage>
        <taxon>Eukaryota</taxon>
        <taxon>Fungi</taxon>
        <taxon>Dikarya</taxon>
        <taxon>Ascomycota</taxon>
        <taxon>Pezizomycotina</taxon>
        <taxon>Sordariomycetes</taxon>
        <taxon>Sordariomycetidae</taxon>
        <taxon>Sordariales</taxon>
        <taxon>Podosporaceae</taxon>
        <taxon>Podospora</taxon>
    </lineage>
</organism>
<dbReference type="InterPro" id="IPR052337">
    <property type="entry name" value="SAT4-like"/>
</dbReference>
<feature type="region of interest" description="Disordered" evidence="6">
    <location>
        <begin position="305"/>
        <end position="338"/>
    </location>
</feature>
<dbReference type="Pfam" id="PF20684">
    <property type="entry name" value="Fung_rhodopsin"/>
    <property type="match status" value="1"/>
</dbReference>
<sequence length="392" mass="42334">MAPVPLLEGTAGMSPTVEMGGSLDDTSPVIQIVAALGLGISVVVMILRCATRVYVVKSFGKDDALMSAAMITYSVYILLMMVNASFGFGAVPLPMLPEEHRIIILRDTWMSYLFYFLTMALGKMSIGWFLLRVTIHRVHHQIVYTAMGATVASCLLAAFVLTFQCAPVSFFWDKTVADDGVCTEPATLIKASYYPYGAVTIVTDFALALLPAWIVSQLQMNIKTKIALIGLMAMGCLSSSAVIARWVLFTRETSPLSTFHATAQIAAWTMIEQFLIITVGSMATLRPLLGLIRYKLGWGGSRRGGVSTGGPAAMSGRHRHNHPQHSLRSTPADELDSGPGVTVEYGVSVSFECGDLGTGKVRHSGSFQLRPVATQFTTTVQSGDKYTVEEGL</sequence>
<keyword evidence="4 7" id="KW-0472">Membrane</keyword>
<dbReference type="AlphaFoldDB" id="A0AAE0X9W4"/>
<reference evidence="9" key="2">
    <citation type="submission" date="2023-06" db="EMBL/GenBank/DDBJ databases">
        <authorList>
            <consortium name="Lawrence Berkeley National Laboratory"/>
            <person name="Haridas S."/>
            <person name="Hensen N."/>
            <person name="Bonometti L."/>
            <person name="Westerberg I."/>
            <person name="Brannstrom I.O."/>
            <person name="Guillou S."/>
            <person name="Cros-Aarteil S."/>
            <person name="Calhoun S."/>
            <person name="Kuo A."/>
            <person name="Mondo S."/>
            <person name="Pangilinan J."/>
            <person name="Riley R."/>
            <person name="Labutti K."/>
            <person name="Andreopoulos B."/>
            <person name="Lipzen A."/>
            <person name="Chen C."/>
            <person name="Yanf M."/>
            <person name="Daum C."/>
            <person name="Ng V."/>
            <person name="Clum A."/>
            <person name="Steindorff A."/>
            <person name="Ohm R."/>
            <person name="Martin F."/>
            <person name="Silar P."/>
            <person name="Natvig D."/>
            <person name="Lalanne C."/>
            <person name="Gautier V."/>
            <person name="Ament-Velasquez S.L."/>
            <person name="Kruys A."/>
            <person name="Hutchinson M.I."/>
            <person name="Powell A.J."/>
            <person name="Barry K."/>
            <person name="Miller A.N."/>
            <person name="Grigoriev I.V."/>
            <person name="Debuchy R."/>
            <person name="Gladieux P."/>
            <person name="Thoren M.H."/>
            <person name="Johannesson H."/>
        </authorList>
    </citation>
    <scope>NUCLEOTIDE SEQUENCE</scope>
    <source>
        <strain evidence="9">CBS 314.62</strain>
    </source>
</reference>
<dbReference type="InterPro" id="IPR049326">
    <property type="entry name" value="Rhodopsin_dom_fungi"/>
</dbReference>
<evidence type="ECO:0000256" key="1">
    <source>
        <dbReference type="ARBA" id="ARBA00004141"/>
    </source>
</evidence>
<dbReference type="EMBL" id="JAULSO010000002">
    <property type="protein sequence ID" value="KAK3688750.1"/>
    <property type="molecule type" value="Genomic_DNA"/>
</dbReference>
<evidence type="ECO:0000256" key="4">
    <source>
        <dbReference type="ARBA" id="ARBA00023136"/>
    </source>
</evidence>
<evidence type="ECO:0000256" key="3">
    <source>
        <dbReference type="ARBA" id="ARBA00022989"/>
    </source>
</evidence>
<feature type="transmembrane region" description="Helical" evidence="7">
    <location>
        <begin position="143"/>
        <end position="163"/>
    </location>
</feature>
<feature type="transmembrane region" description="Helical" evidence="7">
    <location>
        <begin position="261"/>
        <end position="285"/>
    </location>
</feature>
<evidence type="ECO:0000313" key="10">
    <source>
        <dbReference type="Proteomes" id="UP001270362"/>
    </source>
</evidence>
<keyword evidence="3 7" id="KW-1133">Transmembrane helix</keyword>
<evidence type="ECO:0000256" key="7">
    <source>
        <dbReference type="SAM" id="Phobius"/>
    </source>
</evidence>
<gene>
    <name evidence="9" type="ORF">B0T22DRAFT_512485</name>
</gene>
<feature type="compositionally biased region" description="Basic residues" evidence="6">
    <location>
        <begin position="316"/>
        <end position="325"/>
    </location>
</feature>
<evidence type="ECO:0000313" key="9">
    <source>
        <dbReference type="EMBL" id="KAK3688750.1"/>
    </source>
</evidence>
<comment type="caution">
    <text evidence="9">The sequence shown here is derived from an EMBL/GenBank/DDBJ whole genome shotgun (WGS) entry which is preliminary data.</text>
</comment>
<feature type="transmembrane region" description="Helical" evidence="7">
    <location>
        <begin position="193"/>
        <end position="214"/>
    </location>
</feature>
<feature type="domain" description="Rhodopsin" evidence="8">
    <location>
        <begin position="47"/>
        <end position="289"/>
    </location>
</feature>
<feature type="transmembrane region" description="Helical" evidence="7">
    <location>
        <begin position="71"/>
        <end position="92"/>
    </location>
</feature>
<keyword evidence="2 7" id="KW-0812">Transmembrane</keyword>
<evidence type="ECO:0000259" key="8">
    <source>
        <dbReference type="Pfam" id="PF20684"/>
    </source>
</evidence>
<dbReference type="PANTHER" id="PTHR33048:SF96">
    <property type="entry name" value="INTEGRAL MEMBRANE PROTEIN"/>
    <property type="match status" value="1"/>
</dbReference>
<feature type="transmembrane region" description="Helical" evidence="7">
    <location>
        <begin position="29"/>
        <end position="50"/>
    </location>
</feature>